<keyword evidence="4" id="KW-0862">Zinc</keyword>
<evidence type="ECO:0000256" key="5">
    <source>
        <dbReference type="PROSITE-ProRule" id="PRU00042"/>
    </source>
</evidence>
<keyword evidence="10" id="KW-1185">Reference proteome</keyword>
<name>A0AAD5MWV3_PARTN</name>
<feature type="domain" description="C2H2-type" evidence="8">
    <location>
        <begin position="96"/>
        <end position="128"/>
    </location>
</feature>
<evidence type="ECO:0000256" key="7">
    <source>
        <dbReference type="SAM" id="Phobius"/>
    </source>
</evidence>
<dbReference type="GO" id="GO:0005634">
    <property type="term" value="C:nucleus"/>
    <property type="evidence" value="ECO:0007669"/>
    <property type="project" value="TreeGrafter"/>
</dbReference>
<evidence type="ECO:0000256" key="6">
    <source>
        <dbReference type="SAM" id="MobiDB-lite"/>
    </source>
</evidence>
<feature type="transmembrane region" description="Helical" evidence="7">
    <location>
        <begin position="720"/>
        <end position="742"/>
    </location>
</feature>
<keyword evidence="1" id="KW-0479">Metal-binding</keyword>
<evidence type="ECO:0000256" key="3">
    <source>
        <dbReference type="ARBA" id="ARBA00022771"/>
    </source>
</evidence>
<accession>A0AAD5MWV3</accession>
<evidence type="ECO:0000256" key="2">
    <source>
        <dbReference type="ARBA" id="ARBA00022737"/>
    </source>
</evidence>
<keyword evidence="2" id="KW-0677">Repeat</keyword>
<dbReference type="EMBL" id="JAHQIW010004747">
    <property type="protein sequence ID" value="KAJ1363513.1"/>
    <property type="molecule type" value="Genomic_DNA"/>
</dbReference>
<evidence type="ECO:0000256" key="4">
    <source>
        <dbReference type="ARBA" id="ARBA00022833"/>
    </source>
</evidence>
<dbReference type="Pfam" id="PF00096">
    <property type="entry name" value="zf-C2H2"/>
    <property type="match status" value="1"/>
</dbReference>
<keyword evidence="7" id="KW-0812">Transmembrane</keyword>
<dbReference type="InterPro" id="IPR036236">
    <property type="entry name" value="Znf_C2H2_sf"/>
</dbReference>
<protein>
    <recommendedName>
        <fullName evidence="8">C2H2-type domain-containing protein</fullName>
    </recommendedName>
</protein>
<dbReference type="PROSITE" id="PS50157">
    <property type="entry name" value="ZINC_FINGER_C2H2_2"/>
    <property type="match status" value="3"/>
</dbReference>
<comment type="caution">
    <text evidence="9">The sequence shown here is derived from an EMBL/GenBank/DDBJ whole genome shotgun (WGS) entry which is preliminary data.</text>
</comment>
<feature type="compositionally biased region" description="Polar residues" evidence="6">
    <location>
        <begin position="415"/>
        <end position="437"/>
    </location>
</feature>
<organism evidence="9 10">
    <name type="scientific">Parelaphostrongylus tenuis</name>
    <name type="common">Meningeal worm</name>
    <dbReference type="NCBI Taxonomy" id="148309"/>
    <lineage>
        <taxon>Eukaryota</taxon>
        <taxon>Metazoa</taxon>
        <taxon>Ecdysozoa</taxon>
        <taxon>Nematoda</taxon>
        <taxon>Chromadorea</taxon>
        <taxon>Rhabditida</taxon>
        <taxon>Rhabditina</taxon>
        <taxon>Rhabditomorpha</taxon>
        <taxon>Strongyloidea</taxon>
        <taxon>Metastrongylidae</taxon>
        <taxon>Parelaphostrongylus</taxon>
    </lineage>
</organism>
<sequence length="750" mass="84060">MDVTSLRLLVEEVITKKNSVHPLRADYGISPNALCPGKSTRTLEMPIDPSSPLARTCNICAILVHRNHLPQHEALHSATTENGLRLLDLQSLAGGYFCDLCGIAFRSRDNLYAHWRSSCAEIMANIEPGLELYLSDLELKAMVLDLLWRLRTVSRQAPLIAKKDSLEEMIPSEDCETTRDRSSHSSSLRTPESGKEPVLSSGDDEGKAIVYMDDYMNPADTVVDVDGELVNVISVDRGKWSIPENGKPLQCPDCFRQFANAGRLERHIAGFHSHYGAFKCPLCGHSFKYDYNLLYHYRHSCAYTKLLVGADVRKLLDAASLRKLVSHIKQSDPRLRPGRARLVNIKRRPSLRAVPRNIRALNTNTSNGTQKHLNEGIRCPVCGVVFYGQKSLDKHIGTVHLLNLNFLEKAITRENASPRSTCEATEARNVSLTSASKLPSEHDSTEEEDKPPVLEVEGPGEVPAAPTRCVDVNGEDIHDFDAEQLSELDVMFQKGELSVGDLVITSEDVQYRVSVGTHHGSQIVLERISPSDALRKKENVLIKPMVEDVSDRMPSLNSSHKVEIPDANLSKHRTRQLRDESERGEVVLEYAEEERSPLYVDQENVEGQYEAGQLHCEMDDSEEHDKRPIILLATEGEHFLEYFDDETSQCDGFVQYINDENGHHIIEFIEDGADIVQYLNTGDADDSEVMALLKSQTSSSAGSRISSPKLIISDTHESEGMLYIMFVIVRFSLDSFLFMSLFRTTTRLLF</sequence>
<keyword evidence="3 5" id="KW-0863">Zinc-finger</keyword>
<keyword evidence="7" id="KW-1133">Transmembrane helix</keyword>
<proteinExistence type="predicted"/>
<evidence type="ECO:0000313" key="10">
    <source>
        <dbReference type="Proteomes" id="UP001196413"/>
    </source>
</evidence>
<evidence type="ECO:0000313" key="9">
    <source>
        <dbReference type="EMBL" id="KAJ1363513.1"/>
    </source>
</evidence>
<feature type="domain" description="C2H2-type" evidence="8">
    <location>
        <begin position="278"/>
        <end position="304"/>
    </location>
</feature>
<dbReference type="SUPFAM" id="SSF57667">
    <property type="entry name" value="beta-beta-alpha zinc fingers"/>
    <property type="match status" value="2"/>
</dbReference>
<dbReference type="PANTHER" id="PTHR24403:SF67">
    <property type="entry name" value="FI01116P-RELATED"/>
    <property type="match status" value="1"/>
</dbReference>
<dbReference type="InterPro" id="IPR050688">
    <property type="entry name" value="Zinc_finger/UBP_domain"/>
</dbReference>
<dbReference type="PANTHER" id="PTHR24403">
    <property type="entry name" value="ZINC FINGER PROTEIN"/>
    <property type="match status" value="1"/>
</dbReference>
<dbReference type="GO" id="GO:0045944">
    <property type="term" value="P:positive regulation of transcription by RNA polymerase II"/>
    <property type="evidence" value="ECO:0007669"/>
    <property type="project" value="TreeGrafter"/>
</dbReference>
<dbReference type="GO" id="GO:0008270">
    <property type="term" value="F:zinc ion binding"/>
    <property type="evidence" value="ECO:0007669"/>
    <property type="project" value="UniProtKB-KW"/>
</dbReference>
<evidence type="ECO:0000259" key="8">
    <source>
        <dbReference type="PROSITE" id="PS50157"/>
    </source>
</evidence>
<dbReference type="PROSITE" id="PS00028">
    <property type="entry name" value="ZINC_FINGER_C2H2_1"/>
    <property type="match status" value="2"/>
</dbReference>
<dbReference type="InterPro" id="IPR013087">
    <property type="entry name" value="Znf_C2H2_type"/>
</dbReference>
<dbReference type="Gene3D" id="3.30.160.60">
    <property type="entry name" value="Classic Zinc Finger"/>
    <property type="match status" value="1"/>
</dbReference>
<feature type="region of interest" description="Disordered" evidence="6">
    <location>
        <begin position="415"/>
        <end position="467"/>
    </location>
</feature>
<evidence type="ECO:0000256" key="1">
    <source>
        <dbReference type="ARBA" id="ARBA00022723"/>
    </source>
</evidence>
<keyword evidence="7" id="KW-0472">Membrane</keyword>
<reference evidence="9" key="1">
    <citation type="submission" date="2021-06" db="EMBL/GenBank/DDBJ databases">
        <title>Parelaphostrongylus tenuis whole genome reference sequence.</title>
        <authorList>
            <person name="Garwood T.J."/>
            <person name="Larsen P.A."/>
            <person name="Fountain-Jones N.M."/>
            <person name="Garbe J.R."/>
            <person name="Macchietto M.G."/>
            <person name="Kania S.A."/>
            <person name="Gerhold R.W."/>
            <person name="Richards J.E."/>
            <person name="Wolf T.M."/>
        </authorList>
    </citation>
    <scope>NUCLEOTIDE SEQUENCE</scope>
    <source>
        <strain evidence="9">MNPRO001-30</strain>
        <tissue evidence="9">Meninges</tissue>
    </source>
</reference>
<dbReference type="Proteomes" id="UP001196413">
    <property type="component" value="Unassembled WGS sequence"/>
</dbReference>
<feature type="domain" description="C2H2-type" evidence="8">
    <location>
        <begin position="249"/>
        <end position="273"/>
    </location>
</feature>
<dbReference type="SMART" id="SM00355">
    <property type="entry name" value="ZnF_C2H2"/>
    <property type="match status" value="4"/>
</dbReference>
<dbReference type="AlphaFoldDB" id="A0AAD5MWV3"/>
<gene>
    <name evidence="9" type="ORF">KIN20_023398</name>
</gene>
<feature type="region of interest" description="Disordered" evidence="6">
    <location>
        <begin position="171"/>
        <end position="203"/>
    </location>
</feature>